<sequence>MTLENLKNKPLVEAIFEIRWQVEQQNQLTIDSNTQFIFGRLFNSISSEYPTYEQLPSSVIPDNMAEGLVKHRFRSKEGWPLVQLGTGILTLNDTENYSWVDFKNRIVYAVNQLYKVHPNQQEFRPIQLILRYVDAVDLQSEEDIYKFLEEKMKINLSLNPLLFQKTLVEESPIQFDLQFAFKSTKPNGAVNFRLFKGQKINNQNNELTEALIWETTIQSPQSDIPKIPLYLDTWLEDAHSIAHDWFFTLIEGDLQRRFE</sequence>
<organism evidence="1 2">
    <name type="scientific">Cyanomargarita calcarea GSE-NOS-MK-12-04C</name>
    <dbReference type="NCBI Taxonomy" id="2839659"/>
    <lineage>
        <taxon>Bacteria</taxon>
        <taxon>Bacillati</taxon>
        <taxon>Cyanobacteriota</taxon>
        <taxon>Cyanophyceae</taxon>
        <taxon>Nostocales</taxon>
        <taxon>Cyanomargaritaceae</taxon>
        <taxon>Cyanomargarita</taxon>
    </lineage>
</organism>
<dbReference type="NCBIfam" id="TIGR04255">
    <property type="entry name" value="sporadTIGR04255"/>
    <property type="match status" value="1"/>
</dbReference>
<dbReference type="EMBL" id="JAHHGZ010000015">
    <property type="protein sequence ID" value="MBW4668789.1"/>
    <property type="molecule type" value="Genomic_DNA"/>
</dbReference>
<evidence type="ECO:0000313" key="2">
    <source>
        <dbReference type="Proteomes" id="UP000729701"/>
    </source>
</evidence>
<dbReference type="InterPro" id="IPR026349">
    <property type="entry name" value="CHP04255"/>
</dbReference>
<accession>A0A951UT91</accession>
<dbReference type="Proteomes" id="UP000729701">
    <property type="component" value="Unassembled WGS sequence"/>
</dbReference>
<name>A0A951UT91_9CYAN</name>
<protein>
    <submittedName>
        <fullName evidence="1">TIGR04255 family protein</fullName>
    </submittedName>
</protein>
<evidence type="ECO:0000313" key="1">
    <source>
        <dbReference type="EMBL" id="MBW4668789.1"/>
    </source>
</evidence>
<comment type="caution">
    <text evidence="1">The sequence shown here is derived from an EMBL/GenBank/DDBJ whole genome shotgun (WGS) entry which is preliminary data.</text>
</comment>
<proteinExistence type="predicted"/>
<gene>
    <name evidence="1" type="ORF">KME60_15530</name>
</gene>
<dbReference type="AlphaFoldDB" id="A0A951UT91"/>
<reference evidence="1" key="2">
    <citation type="journal article" date="2022" name="Microbiol. Resour. Announc.">
        <title>Metagenome Sequencing to Explore Phylogenomics of Terrestrial Cyanobacteria.</title>
        <authorList>
            <person name="Ward R.D."/>
            <person name="Stajich J.E."/>
            <person name="Johansen J.R."/>
            <person name="Huntemann M."/>
            <person name="Clum A."/>
            <person name="Foster B."/>
            <person name="Foster B."/>
            <person name="Roux S."/>
            <person name="Palaniappan K."/>
            <person name="Varghese N."/>
            <person name="Mukherjee S."/>
            <person name="Reddy T.B.K."/>
            <person name="Daum C."/>
            <person name="Copeland A."/>
            <person name="Chen I.A."/>
            <person name="Ivanova N.N."/>
            <person name="Kyrpides N.C."/>
            <person name="Shapiro N."/>
            <person name="Eloe-Fadrosh E.A."/>
            <person name="Pietrasiak N."/>
        </authorList>
    </citation>
    <scope>NUCLEOTIDE SEQUENCE</scope>
    <source>
        <strain evidence="1">GSE-NOS-MK-12-04C</strain>
    </source>
</reference>
<reference evidence="1" key="1">
    <citation type="submission" date="2021-05" db="EMBL/GenBank/DDBJ databases">
        <authorList>
            <person name="Pietrasiak N."/>
            <person name="Ward R."/>
            <person name="Stajich J.E."/>
            <person name="Kurbessoian T."/>
        </authorList>
    </citation>
    <scope>NUCLEOTIDE SEQUENCE</scope>
    <source>
        <strain evidence="1">GSE-NOS-MK-12-04C</strain>
    </source>
</reference>